<evidence type="ECO:0000259" key="10">
    <source>
        <dbReference type="Pfam" id="PF25917"/>
    </source>
</evidence>
<feature type="compositionally biased region" description="Basic and acidic residues" evidence="7">
    <location>
        <begin position="534"/>
        <end position="550"/>
    </location>
</feature>
<dbReference type="NCBIfam" id="TIGR01730">
    <property type="entry name" value="RND_mfp"/>
    <property type="match status" value="1"/>
</dbReference>
<dbReference type="InterPro" id="IPR058627">
    <property type="entry name" value="MdtA-like_C"/>
</dbReference>
<dbReference type="InterPro" id="IPR006143">
    <property type="entry name" value="RND_pump_MFP"/>
</dbReference>
<feature type="region of interest" description="Disordered" evidence="7">
    <location>
        <begin position="61"/>
        <end position="94"/>
    </location>
</feature>
<feature type="domain" description="Multidrug resistance protein MdtA-like barrel-sandwich hybrid" evidence="10">
    <location>
        <begin position="121"/>
        <end position="263"/>
    </location>
</feature>
<evidence type="ECO:0000256" key="8">
    <source>
        <dbReference type="SAM" id="Phobius"/>
    </source>
</evidence>
<comment type="caution">
    <text evidence="13">The sequence shown here is derived from an EMBL/GenBank/DDBJ whole genome shotgun (WGS) entry which is preliminary data.</text>
</comment>
<dbReference type="Pfam" id="PF25944">
    <property type="entry name" value="Beta-barrel_RND"/>
    <property type="match status" value="1"/>
</dbReference>
<evidence type="ECO:0000256" key="4">
    <source>
        <dbReference type="ARBA" id="ARBA00022475"/>
    </source>
</evidence>
<dbReference type="PANTHER" id="PTHR30469">
    <property type="entry name" value="MULTIDRUG RESISTANCE PROTEIN MDTA"/>
    <property type="match status" value="1"/>
</dbReference>
<accession>A0A936Z4F3</accession>
<evidence type="ECO:0000313" key="14">
    <source>
        <dbReference type="Proteomes" id="UP000599109"/>
    </source>
</evidence>
<feature type="domain" description="Multidrug resistance protein MdtA-like beta-barrel" evidence="11">
    <location>
        <begin position="267"/>
        <end position="347"/>
    </location>
</feature>
<keyword evidence="6 8" id="KW-0472">Membrane</keyword>
<feature type="compositionally biased region" description="Pro residues" evidence="7">
    <location>
        <begin position="1"/>
        <end position="10"/>
    </location>
</feature>
<evidence type="ECO:0000259" key="11">
    <source>
        <dbReference type="Pfam" id="PF25944"/>
    </source>
</evidence>
<sequence>MPTPPAPPATSPEDSALPPPAAQPPRRKLSRRASVVGTVIALLVATGLAWLAWDLTRPEQTAAMQRSGPGGARGGAGGGPGGPGGGGAGGRTATTVGVAPAEAADIPVNLEALGTVVPQATVRVRPQVNGVLTQVLFKEGQNVRKGQQLATIDPRSYEMAVQQAVGQRMRDEAQLTAARVTLERFETLLKQDSIARQEVDTQRATVHQLEAAVVADKAAEGTARLNLSYTNIVAPIEGRVGLRTVDVGNQVSTGDTNGIALITKMSPIDVEFAVPQDHAAWLAQNAGAFMEVRAMDRTRTTLLDTGVFASLDNQIDTQTGTVRAKARFNNARQQLFPSQFVNVQLQLRTINNAVVVPVAAVRQGGSGEYVFVLQEDRTVKQRPVVRGQPLGERVQILSGLQLGERVITEGADRLRDGSRVLLPGDSPGQGGGAASGRRRRDGAVPPGAGASAAQPAASQPFTGASAAEAAPPSPAGRGSGRARPAEATARESGSPAAAASATAAASGPGAASARFQSMSPEERAARMAEWQKLTPEEREERRRQRREAREAGAAGPQTTQ</sequence>
<dbReference type="InterPro" id="IPR058624">
    <property type="entry name" value="MdtA-like_HH"/>
</dbReference>
<name>A0A936Z4F3_9BURK</name>
<comment type="subcellular location">
    <subcellularLocation>
        <location evidence="1">Cell membrane</location>
    </subcellularLocation>
</comment>
<keyword evidence="14" id="KW-1185">Reference proteome</keyword>
<evidence type="ECO:0000256" key="1">
    <source>
        <dbReference type="ARBA" id="ARBA00004236"/>
    </source>
</evidence>
<reference evidence="13 14" key="1">
    <citation type="journal article" date="2017" name="Int. J. Syst. Evol. Microbiol.">
        <title>Ramlibacter monticola sp. nov., isolated from forest soil.</title>
        <authorList>
            <person name="Chaudhary D.K."/>
            <person name="Kim J."/>
        </authorList>
    </citation>
    <scope>NUCLEOTIDE SEQUENCE [LARGE SCALE GENOMIC DNA]</scope>
    <source>
        <strain evidence="13 14">KACC 19175</strain>
    </source>
</reference>
<evidence type="ECO:0000256" key="3">
    <source>
        <dbReference type="ARBA" id="ARBA00022448"/>
    </source>
</evidence>
<evidence type="ECO:0000256" key="5">
    <source>
        <dbReference type="ARBA" id="ARBA00022519"/>
    </source>
</evidence>
<dbReference type="Proteomes" id="UP000599109">
    <property type="component" value="Unassembled WGS sequence"/>
</dbReference>
<organism evidence="13 14">
    <name type="scientific">Ramlibacter monticola</name>
    <dbReference type="NCBI Taxonomy" id="1926872"/>
    <lineage>
        <taxon>Bacteria</taxon>
        <taxon>Pseudomonadati</taxon>
        <taxon>Pseudomonadota</taxon>
        <taxon>Betaproteobacteria</taxon>
        <taxon>Burkholderiales</taxon>
        <taxon>Comamonadaceae</taxon>
        <taxon>Ramlibacter</taxon>
    </lineage>
</organism>
<evidence type="ECO:0000256" key="6">
    <source>
        <dbReference type="ARBA" id="ARBA00023136"/>
    </source>
</evidence>
<feature type="compositionally biased region" description="Low complexity" evidence="7">
    <location>
        <begin position="481"/>
        <end position="514"/>
    </location>
</feature>
<feature type="domain" description="Multidrug resistance protein MdtA-like alpha-helical hairpin" evidence="9">
    <location>
        <begin position="161"/>
        <end position="230"/>
    </location>
</feature>
<keyword evidence="8" id="KW-0812">Transmembrane</keyword>
<dbReference type="SUPFAM" id="SSF111369">
    <property type="entry name" value="HlyD-like secretion proteins"/>
    <property type="match status" value="1"/>
</dbReference>
<feature type="region of interest" description="Disordered" evidence="7">
    <location>
        <begin position="417"/>
        <end position="560"/>
    </location>
</feature>
<feature type="compositionally biased region" description="Low complexity" evidence="7">
    <location>
        <begin position="551"/>
        <end position="560"/>
    </location>
</feature>
<evidence type="ECO:0000256" key="2">
    <source>
        <dbReference type="ARBA" id="ARBA00009477"/>
    </source>
</evidence>
<evidence type="ECO:0000313" key="13">
    <source>
        <dbReference type="EMBL" id="MBL0393734.1"/>
    </source>
</evidence>
<feature type="region of interest" description="Disordered" evidence="7">
    <location>
        <begin position="1"/>
        <end position="31"/>
    </location>
</feature>
<feature type="transmembrane region" description="Helical" evidence="8">
    <location>
        <begin position="33"/>
        <end position="53"/>
    </location>
</feature>
<feature type="compositionally biased region" description="Low complexity" evidence="7">
    <location>
        <begin position="445"/>
        <end position="470"/>
    </location>
</feature>
<protein>
    <submittedName>
        <fullName evidence="13">Efflux RND transporter periplasmic adaptor subunit</fullName>
    </submittedName>
</protein>
<keyword evidence="3" id="KW-0813">Transport</keyword>
<dbReference type="GO" id="GO:1990281">
    <property type="term" value="C:efflux pump complex"/>
    <property type="evidence" value="ECO:0007669"/>
    <property type="project" value="TreeGrafter"/>
</dbReference>
<keyword evidence="5" id="KW-0997">Cell inner membrane</keyword>
<gene>
    <name evidence="13" type="ORF">JJ685_21535</name>
</gene>
<dbReference type="RefSeq" id="WP_201676400.1">
    <property type="nucleotide sequence ID" value="NZ_JAEQNE010000006.1"/>
</dbReference>
<evidence type="ECO:0000256" key="7">
    <source>
        <dbReference type="SAM" id="MobiDB-lite"/>
    </source>
</evidence>
<dbReference type="AlphaFoldDB" id="A0A936Z4F3"/>
<dbReference type="Gene3D" id="2.40.50.100">
    <property type="match status" value="1"/>
</dbReference>
<dbReference type="InterPro" id="IPR058625">
    <property type="entry name" value="MdtA-like_BSH"/>
</dbReference>
<evidence type="ECO:0000259" key="12">
    <source>
        <dbReference type="Pfam" id="PF25967"/>
    </source>
</evidence>
<dbReference type="Gene3D" id="2.40.30.170">
    <property type="match status" value="1"/>
</dbReference>
<dbReference type="Gene3D" id="1.10.287.470">
    <property type="entry name" value="Helix hairpin bin"/>
    <property type="match status" value="1"/>
</dbReference>
<dbReference type="GO" id="GO:0015562">
    <property type="term" value="F:efflux transmembrane transporter activity"/>
    <property type="evidence" value="ECO:0007669"/>
    <property type="project" value="TreeGrafter"/>
</dbReference>
<dbReference type="Pfam" id="PF25967">
    <property type="entry name" value="RND-MFP_C"/>
    <property type="match status" value="1"/>
</dbReference>
<dbReference type="EMBL" id="JAEQNE010000006">
    <property type="protein sequence ID" value="MBL0393734.1"/>
    <property type="molecule type" value="Genomic_DNA"/>
</dbReference>
<dbReference type="Pfam" id="PF25876">
    <property type="entry name" value="HH_MFP_RND"/>
    <property type="match status" value="1"/>
</dbReference>
<comment type="similarity">
    <text evidence="2">Belongs to the membrane fusion protein (MFP) (TC 8.A.1) family.</text>
</comment>
<proteinExistence type="inferred from homology"/>
<evidence type="ECO:0000259" key="9">
    <source>
        <dbReference type="Pfam" id="PF25876"/>
    </source>
</evidence>
<dbReference type="Pfam" id="PF25917">
    <property type="entry name" value="BSH_RND"/>
    <property type="match status" value="1"/>
</dbReference>
<feature type="compositionally biased region" description="Gly residues" evidence="7">
    <location>
        <begin position="68"/>
        <end position="90"/>
    </location>
</feature>
<dbReference type="InterPro" id="IPR058626">
    <property type="entry name" value="MdtA-like_b-barrel"/>
</dbReference>
<dbReference type="PANTHER" id="PTHR30469:SF12">
    <property type="entry name" value="MULTIDRUG RESISTANCE PROTEIN MDTA"/>
    <property type="match status" value="1"/>
</dbReference>
<dbReference type="Gene3D" id="2.40.420.20">
    <property type="match status" value="1"/>
</dbReference>
<feature type="domain" description="Multidrug resistance protein MdtA-like C-terminal permuted SH3" evidence="12">
    <location>
        <begin position="352"/>
        <end position="413"/>
    </location>
</feature>
<keyword evidence="8" id="KW-1133">Transmembrane helix</keyword>
<keyword evidence="4" id="KW-1003">Cell membrane</keyword>